<organism evidence="1 2">
    <name type="scientific">Pseudomonas gingeri</name>
    <dbReference type="NCBI Taxonomy" id="117681"/>
    <lineage>
        <taxon>Bacteria</taxon>
        <taxon>Pseudomonadati</taxon>
        <taxon>Pseudomonadota</taxon>
        <taxon>Gammaproteobacteria</taxon>
        <taxon>Pseudomonadales</taxon>
        <taxon>Pseudomonadaceae</taxon>
        <taxon>Pseudomonas</taxon>
    </lineage>
</organism>
<protein>
    <submittedName>
        <fullName evidence="1">Uncharacterized protein</fullName>
    </submittedName>
</protein>
<evidence type="ECO:0000313" key="1">
    <source>
        <dbReference type="EMBL" id="NWC30852.1"/>
    </source>
</evidence>
<accession>A0A7Y7Y714</accession>
<gene>
    <name evidence="1" type="ORF">HX876_00485</name>
</gene>
<name>A0A7Y7Y714_9PSED</name>
<dbReference type="Proteomes" id="UP000520592">
    <property type="component" value="Unassembled WGS sequence"/>
</dbReference>
<sequence length="55" mass="6103">MEMFLNAYVPNEIRKVIGLIENNLDSRIFCLQNIKWIPVVSGLARAGARSGPETG</sequence>
<dbReference type="AlphaFoldDB" id="A0A7Y7Y714"/>
<dbReference type="EMBL" id="JACAQD010000001">
    <property type="protein sequence ID" value="NWC30852.1"/>
    <property type="molecule type" value="Genomic_DNA"/>
</dbReference>
<dbReference type="RefSeq" id="WP_177061405.1">
    <property type="nucleotide sequence ID" value="NZ_JACAPS010000037.1"/>
</dbReference>
<proteinExistence type="predicted"/>
<reference evidence="1 2" key="1">
    <citation type="submission" date="2020-04" db="EMBL/GenBank/DDBJ databases">
        <title>Molecular characterization of pseudomonads from Agaricus bisporus reveal novel blotch 2 pathogens in Western Europe.</title>
        <authorList>
            <person name="Taparia T."/>
            <person name="Krijger M."/>
            <person name="Haynes E."/>
            <person name="Elpinstone J.G."/>
            <person name="Noble R."/>
            <person name="Van Der Wolf J."/>
        </authorList>
    </citation>
    <scope>NUCLEOTIDE SEQUENCE [LARGE SCALE GENOMIC DNA]</scope>
    <source>
        <strain evidence="1 2">IPO3737</strain>
    </source>
</reference>
<evidence type="ECO:0000313" key="2">
    <source>
        <dbReference type="Proteomes" id="UP000520592"/>
    </source>
</evidence>
<comment type="caution">
    <text evidence="1">The sequence shown here is derived from an EMBL/GenBank/DDBJ whole genome shotgun (WGS) entry which is preliminary data.</text>
</comment>